<evidence type="ECO:0000313" key="1">
    <source>
        <dbReference type="EMBL" id="KAF0456431.1"/>
    </source>
</evidence>
<organism evidence="1 2">
    <name type="scientific">Gigaspora margarita</name>
    <dbReference type="NCBI Taxonomy" id="4874"/>
    <lineage>
        <taxon>Eukaryota</taxon>
        <taxon>Fungi</taxon>
        <taxon>Fungi incertae sedis</taxon>
        <taxon>Mucoromycota</taxon>
        <taxon>Glomeromycotina</taxon>
        <taxon>Glomeromycetes</taxon>
        <taxon>Diversisporales</taxon>
        <taxon>Gigasporaceae</taxon>
        <taxon>Gigaspora</taxon>
    </lineage>
</organism>
<evidence type="ECO:0000313" key="2">
    <source>
        <dbReference type="Proteomes" id="UP000439903"/>
    </source>
</evidence>
<protein>
    <submittedName>
        <fullName evidence="1">Uncharacterized protein</fullName>
    </submittedName>
</protein>
<gene>
    <name evidence="1" type="ORF">F8M41_001369</name>
</gene>
<dbReference type="AlphaFoldDB" id="A0A8H4A948"/>
<name>A0A8H4A948_GIGMA</name>
<sequence>MIECSDNFKKRQADLLFFLSNDNNDNLMERFKTALTLFPNETDMVECNDNFKESTFSQNYYMGPSHEGIDIRTLKLYGRRGSRKYRQRTFSRKFRIRKYCSY</sequence>
<comment type="caution">
    <text evidence="1">The sequence shown here is derived from an EMBL/GenBank/DDBJ whole genome shotgun (WGS) entry which is preliminary data.</text>
</comment>
<dbReference type="Proteomes" id="UP000439903">
    <property type="component" value="Unassembled WGS sequence"/>
</dbReference>
<keyword evidence="2" id="KW-1185">Reference proteome</keyword>
<accession>A0A8H4A948</accession>
<reference evidence="1 2" key="1">
    <citation type="journal article" date="2019" name="Environ. Microbiol.">
        <title>At the nexus of three kingdoms: the genome of the mycorrhizal fungus Gigaspora margarita provides insights into plant, endobacterial and fungal interactions.</title>
        <authorList>
            <person name="Venice F."/>
            <person name="Ghignone S."/>
            <person name="Salvioli di Fossalunga A."/>
            <person name="Amselem J."/>
            <person name="Novero M."/>
            <person name="Xianan X."/>
            <person name="Sedzielewska Toro K."/>
            <person name="Morin E."/>
            <person name="Lipzen A."/>
            <person name="Grigoriev I.V."/>
            <person name="Henrissat B."/>
            <person name="Martin F.M."/>
            <person name="Bonfante P."/>
        </authorList>
    </citation>
    <scope>NUCLEOTIDE SEQUENCE [LARGE SCALE GENOMIC DNA]</scope>
    <source>
        <strain evidence="1 2">BEG34</strain>
    </source>
</reference>
<proteinExistence type="predicted"/>
<dbReference type="EMBL" id="WTPW01001105">
    <property type="protein sequence ID" value="KAF0456431.1"/>
    <property type="molecule type" value="Genomic_DNA"/>
</dbReference>